<evidence type="ECO:0000313" key="3">
    <source>
        <dbReference type="EMBL" id="KAF6829910.1"/>
    </source>
</evidence>
<comment type="caution">
    <text evidence="3">The sequence shown here is derived from an EMBL/GenBank/DDBJ whole genome shotgun (WGS) entry which is preliminary data.</text>
</comment>
<evidence type="ECO:0000256" key="1">
    <source>
        <dbReference type="SAM" id="Coils"/>
    </source>
</evidence>
<proteinExistence type="predicted"/>
<evidence type="ECO:0000256" key="2">
    <source>
        <dbReference type="SAM" id="MobiDB-lite"/>
    </source>
</evidence>
<reference evidence="3" key="1">
    <citation type="journal article" date="2020" name="Phytopathology">
        <title>Genome Sequence Resources of Colletotrichum truncatum, C. plurivorum, C. musicola, and C. sojae: Four Species Pathogenic to Soybean (Glycine max).</title>
        <authorList>
            <person name="Rogerio F."/>
            <person name="Boufleur T.R."/>
            <person name="Ciampi-Guillardi M."/>
            <person name="Sukno S.A."/>
            <person name="Thon M.R."/>
            <person name="Massola Junior N.S."/>
            <person name="Baroncelli R."/>
        </authorList>
    </citation>
    <scope>NUCLEOTIDE SEQUENCE</scope>
    <source>
        <strain evidence="3">LFN0074</strain>
    </source>
</reference>
<dbReference type="AlphaFoldDB" id="A0A8H6NES0"/>
<evidence type="ECO:0000313" key="4">
    <source>
        <dbReference type="Proteomes" id="UP000639643"/>
    </source>
</evidence>
<sequence>MHPTTPGPIWLQPFKWSRPTTTRESDTSKVDRVLSTQRHHSSGCAEQLCLLSVFLDDFPKSSRLRCERPVFERIFPPGKLEAIRDGDFDGADGLAVWLRDVDQDNKPRDSNGLMTNMQLHHYTSLRRINEKDMVDALRRRIYIPNPSPVTLGILAFRSSNEQNQSMRSMIYKHLEADTDIGLTSFGLEGSREFSLEFHVRSQIWRSGDPFRPDKRLTSSGEPLRQAKELSFFSTSRDGKNTTECRDFLYESHISICVTGWNTAEWTAICLVDSYYDDDTDEDEPLMLSHYLDEGDLDSPPCDALSLGELVSDEKVPKDPREYFLLVCALQLKRISEEWRLIEFQLKTNVRPYLDRPPLPLKRQRTTLGNVNEDCENVEASEMWCKETSGLITTLTSSLDTIVRSVDRFVERHFHRIDDREDPELSYQLRSSVTEIMGLRNQLDKIQDGLKALQSEVKTFQEKASIFELHLAVDSNRAIVLQHWNVTI</sequence>
<organism evidence="3 4">
    <name type="scientific">Colletotrichum musicola</name>
    <dbReference type="NCBI Taxonomy" id="2175873"/>
    <lineage>
        <taxon>Eukaryota</taxon>
        <taxon>Fungi</taxon>
        <taxon>Dikarya</taxon>
        <taxon>Ascomycota</taxon>
        <taxon>Pezizomycotina</taxon>
        <taxon>Sordariomycetes</taxon>
        <taxon>Hypocreomycetidae</taxon>
        <taxon>Glomerellales</taxon>
        <taxon>Glomerellaceae</taxon>
        <taxon>Colletotrichum</taxon>
        <taxon>Colletotrichum orchidearum species complex</taxon>
    </lineage>
</organism>
<dbReference type="OrthoDB" id="4851378at2759"/>
<gene>
    <name evidence="3" type="ORF">CMUS01_07972</name>
</gene>
<keyword evidence="1" id="KW-0175">Coiled coil</keyword>
<name>A0A8H6NES0_9PEZI</name>
<accession>A0A8H6NES0</accession>
<feature type="coiled-coil region" evidence="1">
    <location>
        <begin position="435"/>
        <end position="462"/>
    </location>
</feature>
<feature type="compositionally biased region" description="Basic and acidic residues" evidence="2">
    <location>
        <begin position="21"/>
        <end position="30"/>
    </location>
</feature>
<keyword evidence="4" id="KW-1185">Reference proteome</keyword>
<feature type="region of interest" description="Disordered" evidence="2">
    <location>
        <begin position="1"/>
        <end position="30"/>
    </location>
</feature>
<dbReference type="EMBL" id="WIGM01000298">
    <property type="protein sequence ID" value="KAF6829910.1"/>
    <property type="molecule type" value="Genomic_DNA"/>
</dbReference>
<protein>
    <submittedName>
        <fullName evidence="3">Uncharacterized protein</fullName>
    </submittedName>
</protein>
<dbReference type="Proteomes" id="UP000639643">
    <property type="component" value="Unassembled WGS sequence"/>
</dbReference>